<accession>B3S6M5</accession>
<dbReference type="PANTHER" id="PTHR48112">
    <property type="entry name" value="HIGH MOBILITY GROUP PROTEIN DSP1"/>
    <property type="match status" value="1"/>
</dbReference>
<keyword evidence="5" id="KW-1185">Reference proteome</keyword>
<feature type="DNA-binding region" description="HMG box" evidence="2">
    <location>
        <begin position="39"/>
        <end position="107"/>
    </location>
</feature>
<evidence type="ECO:0000256" key="1">
    <source>
        <dbReference type="ARBA" id="ARBA00023125"/>
    </source>
</evidence>
<name>B3S6M5_TRIAD</name>
<dbReference type="Proteomes" id="UP000009022">
    <property type="component" value="Unassembled WGS sequence"/>
</dbReference>
<protein>
    <recommendedName>
        <fullName evidence="3">HMG box domain-containing protein</fullName>
    </recommendedName>
</protein>
<feature type="domain" description="HMG box" evidence="3">
    <location>
        <begin position="39"/>
        <end position="107"/>
    </location>
</feature>
<gene>
    <name evidence="4" type="ORF">TRIADDRAFT_59858</name>
</gene>
<reference evidence="4 5" key="1">
    <citation type="journal article" date="2008" name="Nature">
        <title>The Trichoplax genome and the nature of placozoans.</title>
        <authorList>
            <person name="Srivastava M."/>
            <person name="Begovic E."/>
            <person name="Chapman J."/>
            <person name="Putnam N.H."/>
            <person name="Hellsten U."/>
            <person name="Kawashima T."/>
            <person name="Kuo A."/>
            <person name="Mitros T."/>
            <person name="Salamov A."/>
            <person name="Carpenter M.L."/>
            <person name="Signorovitch A.Y."/>
            <person name="Moreno M.A."/>
            <person name="Kamm K."/>
            <person name="Grimwood J."/>
            <person name="Schmutz J."/>
            <person name="Shapiro H."/>
            <person name="Grigoriev I.V."/>
            <person name="Buss L.W."/>
            <person name="Schierwater B."/>
            <person name="Dellaporta S.L."/>
            <person name="Rokhsar D.S."/>
        </authorList>
    </citation>
    <scope>NUCLEOTIDE SEQUENCE [LARGE SCALE GENOMIC DNA]</scope>
    <source>
        <strain evidence="4 5">Grell-BS-1999</strain>
    </source>
</reference>
<organism evidence="4 5">
    <name type="scientific">Trichoplax adhaerens</name>
    <name type="common">Trichoplax reptans</name>
    <dbReference type="NCBI Taxonomy" id="10228"/>
    <lineage>
        <taxon>Eukaryota</taxon>
        <taxon>Metazoa</taxon>
        <taxon>Placozoa</taxon>
        <taxon>Uniplacotomia</taxon>
        <taxon>Trichoplacea</taxon>
        <taxon>Trichoplacidae</taxon>
        <taxon>Trichoplax</taxon>
    </lineage>
</organism>
<keyword evidence="2" id="KW-0539">Nucleus</keyword>
<dbReference type="GeneID" id="6757009"/>
<evidence type="ECO:0000313" key="5">
    <source>
        <dbReference type="Proteomes" id="UP000009022"/>
    </source>
</evidence>
<dbReference type="SMART" id="SM00398">
    <property type="entry name" value="HMG"/>
    <property type="match status" value="1"/>
</dbReference>
<proteinExistence type="predicted"/>
<dbReference type="OrthoDB" id="5550281at2759"/>
<evidence type="ECO:0000313" key="4">
    <source>
        <dbReference type="EMBL" id="EDV21784.1"/>
    </source>
</evidence>
<dbReference type="PANTHER" id="PTHR48112:SF22">
    <property type="entry name" value="MITOCHONDRIAL TRANSCRIPTION FACTOR A, ISOFORM B"/>
    <property type="match status" value="1"/>
</dbReference>
<dbReference type="GO" id="GO:0005634">
    <property type="term" value="C:nucleus"/>
    <property type="evidence" value="ECO:0000318"/>
    <property type="project" value="GO_Central"/>
</dbReference>
<dbReference type="SUPFAM" id="SSF47095">
    <property type="entry name" value="HMG-box"/>
    <property type="match status" value="1"/>
</dbReference>
<dbReference type="AlphaFoldDB" id="B3S6M5"/>
<dbReference type="Gene3D" id="1.10.30.10">
    <property type="entry name" value="High mobility group box domain"/>
    <property type="match status" value="1"/>
</dbReference>
<dbReference type="CTD" id="6757009"/>
<evidence type="ECO:0000259" key="3">
    <source>
        <dbReference type="PROSITE" id="PS50118"/>
    </source>
</evidence>
<dbReference type="InterPro" id="IPR050342">
    <property type="entry name" value="HMGB"/>
</dbReference>
<dbReference type="GO" id="GO:0006338">
    <property type="term" value="P:chromatin remodeling"/>
    <property type="evidence" value="ECO:0000318"/>
    <property type="project" value="GO_Central"/>
</dbReference>
<dbReference type="PROSITE" id="PS50118">
    <property type="entry name" value="HMG_BOX_2"/>
    <property type="match status" value="1"/>
</dbReference>
<evidence type="ECO:0000256" key="2">
    <source>
        <dbReference type="PROSITE-ProRule" id="PRU00267"/>
    </source>
</evidence>
<dbReference type="RefSeq" id="XP_002115932.1">
    <property type="nucleotide sequence ID" value="XM_002115896.1"/>
</dbReference>
<dbReference type="InterPro" id="IPR036910">
    <property type="entry name" value="HMG_box_dom_sf"/>
</dbReference>
<dbReference type="PhylomeDB" id="B3S6M5"/>
<dbReference type="KEGG" id="tad:TRIADDRAFT_59858"/>
<dbReference type="InParanoid" id="B3S6M5"/>
<dbReference type="InterPro" id="IPR009071">
    <property type="entry name" value="HMG_box_dom"/>
</dbReference>
<keyword evidence="1 2" id="KW-0238">DNA-binding</keyword>
<dbReference type="GO" id="GO:0003677">
    <property type="term" value="F:DNA binding"/>
    <property type="evidence" value="ECO:0007669"/>
    <property type="project" value="UniProtKB-UniRule"/>
</dbReference>
<dbReference type="EMBL" id="DS985252">
    <property type="protein sequence ID" value="EDV21784.1"/>
    <property type="molecule type" value="Genomic_DNA"/>
</dbReference>
<dbReference type="HOGENOM" id="CLU_1333469_0_0_1"/>
<dbReference type="STRING" id="10228.B3S6M5"/>
<dbReference type="Pfam" id="PF09011">
    <property type="entry name" value="HMG_box_2"/>
    <property type="match status" value="1"/>
</dbReference>
<sequence>MLSAAGVITLFRNPVRVCRIVSNSLVQVAHLSTVIPKKPKRARNSYLMYMTDRWNQAKESGQVPEIREFTEESSSNWRNMSEEEKEEYHQRAQIDRNRFSREMMTYNELLEDRETREAVERQELAKLRKKISSAVKNQDWLKELSSNYRNLDSESKERYSDIARKVREQRQLECERLSVMHGDPLSIKENIEKLMKRRPVAKKLLK</sequence>